<protein>
    <submittedName>
        <fullName evidence="2">Alpha/beta hydrolase</fullName>
    </submittedName>
</protein>
<accession>A0ABS9IGX3</accession>
<dbReference type="SUPFAM" id="SSF53474">
    <property type="entry name" value="alpha/beta-Hydrolases"/>
    <property type="match status" value="1"/>
</dbReference>
<sequence>MKTALKFLTIFYFFALILFACSSGNDNGDQPMEPTEKQTIYESNLFTMYLPKNVNEVKGVIFFLTGGSGDSRPWVRGDVTSPPEAVLGRQQIVQIMESYNLVLIGNESSHYSEASPYQSMLSALQAFANASDHPELAFAPLLPFGYSTGGRAALNFAFNYPERTVGVYVYKGDISNISDQSWEIIRNIPTFLHMGELDTNVGSTIPYQFGLNREEGALWGAGIEKGVAHEFNPPFEFITDWMKASAISRIPNSITSNSTPVLKEIMKESGWLGDHDTFNIMTYNEFQGDLGSASWLYNEETAEGWKSIFE</sequence>
<dbReference type="InterPro" id="IPR029058">
    <property type="entry name" value="AB_hydrolase_fold"/>
</dbReference>
<keyword evidence="1" id="KW-0732">Signal</keyword>
<proteinExistence type="predicted"/>
<organism evidence="2 3">
    <name type="scientific">Flaviramulus multivorans</name>
    <dbReference type="NCBI Taxonomy" id="1304750"/>
    <lineage>
        <taxon>Bacteria</taxon>
        <taxon>Pseudomonadati</taxon>
        <taxon>Bacteroidota</taxon>
        <taxon>Flavobacteriia</taxon>
        <taxon>Flavobacteriales</taxon>
        <taxon>Flavobacteriaceae</taxon>
        <taxon>Flaviramulus</taxon>
    </lineage>
</organism>
<evidence type="ECO:0000313" key="2">
    <source>
        <dbReference type="EMBL" id="MCF7560014.1"/>
    </source>
</evidence>
<keyword evidence="3" id="KW-1185">Reference proteome</keyword>
<dbReference type="GO" id="GO:0016787">
    <property type="term" value="F:hydrolase activity"/>
    <property type="evidence" value="ECO:0007669"/>
    <property type="project" value="UniProtKB-KW"/>
</dbReference>
<comment type="caution">
    <text evidence="2">The sequence shown here is derived from an EMBL/GenBank/DDBJ whole genome shotgun (WGS) entry which is preliminary data.</text>
</comment>
<dbReference type="RefSeq" id="WP_237230699.1">
    <property type="nucleotide sequence ID" value="NZ_JAKKDV010000002.1"/>
</dbReference>
<gene>
    <name evidence="2" type="ORF">L3X39_05140</name>
</gene>
<dbReference type="Gene3D" id="3.40.50.1820">
    <property type="entry name" value="alpha/beta hydrolase"/>
    <property type="match status" value="1"/>
</dbReference>
<dbReference type="PROSITE" id="PS51257">
    <property type="entry name" value="PROKAR_LIPOPROTEIN"/>
    <property type="match status" value="1"/>
</dbReference>
<reference evidence="2 3" key="1">
    <citation type="submission" date="2022-01" db="EMBL/GenBank/DDBJ databases">
        <title>Draft genome sequence of Sabulilitoribacter multivorans KCTC 32326.</title>
        <authorList>
            <person name="Oh J.-S."/>
        </authorList>
    </citation>
    <scope>NUCLEOTIDE SEQUENCE [LARGE SCALE GENOMIC DNA]</scope>
    <source>
        <strain evidence="2 3">M-M16</strain>
    </source>
</reference>
<dbReference type="EMBL" id="JAKKDV010000002">
    <property type="protein sequence ID" value="MCF7560014.1"/>
    <property type="molecule type" value="Genomic_DNA"/>
</dbReference>
<dbReference type="Proteomes" id="UP001200022">
    <property type="component" value="Unassembled WGS sequence"/>
</dbReference>
<name>A0ABS9IGX3_9FLAO</name>
<feature type="chain" id="PRO_5046505415" evidence="1">
    <location>
        <begin position="21"/>
        <end position="310"/>
    </location>
</feature>
<evidence type="ECO:0000313" key="3">
    <source>
        <dbReference type="Proteomes" id="UP001200022"/>
    </source>
</evidence>
<keyword evidence="2" id="KW-0378">Hydrolase</keyword>
<feature type="signal peptide" evidence="1">
    <location>
        <begin position="1"/>
        <end position="20"/>
    </location>
</feature>
<evidence type="ECO:0000256" key="1">
    <source>
        <dbReference type="SAM" id="SignalP"/>
    </source>
</evidence>